<dbReference type="InterPro" id="IPR014729">
    <property type="entry name" value="Rossmann-like_a/b/a_fold"/>
</dbReference>
<accession>A0A2V5IPP4</accession>
<evidence type="ECO:0000313" key="2">
    <source>
        <dbReference type="EMBL" id="PYI38559.1"/>
    </source>
</evidence>
<sequence length="173" mass="18140">MSSSVPSPTGSVVLVGVHSGQLPAVVLEAAKLAAALDCPLVCAYANPARFAVQELDDGTVIAEALDPDYMDQQSLSGQAEEFPEQLAGELAEALQLCRVPWRSVLLAGDPARALAHCAETVGASMIVVGTHADTRTPLREILRLSVAAHLTRLASCPILVVPVHRDGTDKGRQ</sequence>
<dbReference type="SUPFAM" id="SSF52402">
    <property type="entry name" value="Adenine nucleotide alpha hydrolases-like"/>
    <property type="match status" value="1"/>
</dbReference>
<dbReference type="Proteomes" id="UP000247980">
    <property type="component" value="Unassembled WGS sequence"/>
</dbReference>
<dbReference type="CDD" id="cd00293">
    <property type="entry name" value="USP-like"/>
    <property type="match status" value="1"/>
</dbReference>
<dbReference type="AlphaFoldDB" id="A0A2V5IPP4"/>
<name>A0A2V5IPP4_9MICC</name>
<dbReference type="InterPro" id="IPR006016">
    <property type="entry name" value="UspA"/>
</dbReference>
<dbReference type="EMBL" id="QJVC01000007">
    <property type="protein sequence ID" value="PYI38559.1"/>
    <property type="molecule type" value="Genomic_DNA"/>
</dbReference>
<evidence type="ECO:0000259" key="1">
    <source>
        <dbReference type="Pfam" id="PF00582"/>
    </source>
</evidence>
<dbReference type="Gene3D" id="3.40.50.620">
    <property type="entry name" value="HUPs"/>
    <property type="match status" value="1"/>
</dbReference>
<dbReference type="RefSeq" id="WP_110485099.1">
    <property type="nucleotide sequence ID" value="NZ_QJVC01000007.1"/>
</dbReference>
<dbReference type="OrthoDB" id="3213322at2"/>
<proteinExistence type="predicted"/>
<gene>
    <name evidence="2" type="ORF">CVS30_09510</name>
</gene>
<feature type="domain" description="UspA" evidence="1">
    <location>
        <begin position="13"/>
        <end position="162"/>
    </location>
</feature>
<organism evidence="2 3">
    <name type="scientific">Arthrobacter psychrolactophilus</name>
    <dbReference type="NCBI Taxonomy" id="92442"/>
    <lineage>
        <taxon>Bacteria</taxon>
        <taxon>Bacillati</taxon>
        <taxon>Actinomycetota</taxon>
        <taxon>Actinomycetes</taxon>
        <taxon>Micrococcales</taxon>
        <taxon>Micrococcaceae</taxon>
        <taxon>Arthrobacter</taxon>
    </lineage>
</organism>
<keyword evidence="3" id="KW-1185">Reference proteome</keyword>
<dbReference type="Pfam" id="PF00582">
    <property type="entry name" value="Usp"/>
    <property type="match status" value="1"/>
</dbReference>
<protein>
    <submittedName>
        <fullName evidence="2">Universal stress protein</fullName>
    </submittedName>
</protein>
<comment type="caution">
    <text evidence="2">The sequence shown here is derived from an EMBL/GenBank/DDBJ whole genome shotgun (WGS) entry which is preliminary data.</text>
</comment>
<reference evidence="2 3" key="1">
    <citation type="submission" date="2018-05" db="EMBL/GenBank/DDBJ databases">
        <title>Genetic diversity of glacier-inhabiting Cryobacterium bacteria in China and description of Cryobacterium mengkeensis sp. nov. and Arthrobacter glacialis sp. nov.</title>
        <authorList>
            <person name="Liu Q."/>
            <person name="Xin Y.-H."/>
        </authorList>
    </citation>
    <scope>NUCLEOTIDE SEQUENCE [LARGE SCALE GENOMIC DNA]</scope>
    <source>
        <strain evidence="2 3">B7</strain>
    </source>
</reference>
<evidence type="ECO:0000313" key="3">
    <source>
        <dbReference type="Proteomes" id="UP000247980"/>
    </source>
</evidence>